<proteinExistence type="predicted"/>
<comment type="caution">
    <text evidence="2">The sequence shown here is derived from an EMBL/GenBank/DDBJ whole genome shotgun (WGS) entry which is preliminary data.</text>
</comment>
<reference evidence="2 3" key="1">
    <citation type="journal article" date="2016" name="Nat. Commun.">
        <title>Thousands of microbial genomes shed light on interconnected biogeochemical processes in an aquifer system.</title>
        <authorList>
            <person name="Anantharaman K."/>
            <person name="Brown C.T."/>
            <person name="Hug L.A."/>
            <person name="Sharon I."/>
            <person name="Castelle C.J."/>
            <person name="Probst A.J."/>
            <person name="Thomas B.C."/>
            <person name="Singh A."/>
            <person name="Wilkins M.J."/>
            <person name="Karaoz U."/>
            <person name="Brodie E.L."/>
            <person name="Williams K.H."/>
            <person name="Hubbard S.S."/>
            <person name="Banfield J.F."/>
        </authorList>
    </citation>
    <scope>NUCLEOTIDE SEQUENCE [LARGE SCALE GENOMIC DNA]</scope>
    <source>
        <strain evidence="3">RIFCSPHIGHO2_01_FULL_58_15</strain>
    </source>
</reference>
<organism evidence="2 3">
    <name type="scientific">Terrybacteria sp. (strain RIFCSPHIGHO2_01_FULL_58_15)</name>
    <dbReference type="NCBI Taxonomy" id="1802363"/>
    <lineage>
        <taxon>Bacteria</taxon>
        <taxon>Candidatus Terryibacteriota</taxon>
    </lineage>
</organism>
<dbReference type="Gene3D" id="3.40.1440.10">
    <property type="entry name" value="GIY-YIG endonuclease"/>
    <property type="match status" value="1"/>
</dbReference>
<gene>
    <name evidence="2" type="ORF">A2682_03430</name>
</gene>
<evidence type="ECO:0000259" key="1">
    <source>
        <dbReference type="PROSITE" id="PS50164"/>
    </source>
</evidence>
<dbReference type="AlphaFoldDB" id="A0A1G2PMG8"/>
<dbReference type="EMBL" id="MHST01000008">
    <property type="protein sequence ID" value="OHA49534.1"/>
    <property type="molecule type" value="Genomic_DNA"/>
</dbReference>
<dbReference type="STRING" id="1802363.A2682_03430"/>
<name>A0A1G2PMG8_TERXR</name>
<dbReference type="CDD" id="cd10449">
    <property type="entry name" value="GIY-YIG_SLX1_like"/>
    <property type="match status" value="1"/>
</dbReference>
<dbReference type="Proteomes" id="UP000178690">
    <property type="component" value="Unassembled WGS sequence"/>
</dbReference>
<dbReference type="InterPro" id="IPR035901">
    <property type="entry name" value="GIY-YIG_endonuc_sf"/>
</dbReference>
<dbReference type="InterPro" id="IPR000305">
    <property type="entry name" value="GIY-YIG_endonuc"/>
</dbReference>
<accession>A0A1G2PMG8</accession>
<feature type="domain" description="GIY-YIG" evidence="1">
    <location>
        <begin position="2"/>
        <end position="77"/>
    </location>
</feature>
<dbReference type="SUPFAM" id="SSF82771">
    <property type="entry name" value="GIY-YIG endonuclease"/>
    <property type="match status" value="1"/>
</dbReference>
<dbReference type="Pfam" id="PF01541">
    <property type="entry name" value="GIY-YIG"/>
    <property type="match status" value="1"/>
</dbReference>
<sequence>MRPGYVYILQSPNCQRWYIGSTIDLEKRVREHNANRVSATRKKGPWLPLFVQEYETLQSARKIEAWLKRQKSRLLLQRIIREGNIAKQISRGVA</sequence>
<protein>
    <recommendedName>
        <fullName evidence="1">GIY-YIG domain-containing protein</fullName>
    </recommendedName>
</protein>
<evidence type="ECO:0000313" key="3">
    <source>
        <dbReference type="Proteomes" id="UP000178690"/>
    </source>
</evidence>
<dbReference type="PROSITE" id="PS50164">
    <property type="entry name" value="GIY_YIG"/>
    <property type="match status" value="1"/>
</dbReference>
<evidence type="ECO:0000313" key="2">
    <source>
        <dbReference type="EMBL" id="OHA49534.1"/>
    </source>
</evidence>